<dbReference type="Pfam" id="PF09801">
    <property type="entry name" value="SYS1"/>
    <property type="match status" value="1"/>
</dbReference>
<feature type="compositionally biased region" description="Gly residues" evidence="5">
    <location>
        <begin position="29"/>
        <end position="40"/>
    </location>
</feature>
<name>A0A7S4N5H3_9STRA</name>
<dbReference type="InterPro" id="IPR019185">
    <property type="entry name" value="Integral_membrane_SYS1-rel"/>
</dbReference>
<evidence type="ECO:0000256" key="4">
    <source>
        <dbReference type="ARBA" id="ARBA00023136"/>
    </source>
</evidence>
<keyword evidence="2" id="KW-0812">Transmembrane</keyword>
<dbReference type="EMBL" id="HBKQ01041868">
    <property type="protein sequence ID" value="CAE2265905.1"/>
    <property type="molecule type" value="Transcribed_RNA"/>
</dbReference>
<accession>A0A7S4N5H3</accession>
<gene>
    <name evidence="6" type="ORF">OAUR00152_LOCUS28863</name>
</gene>
<keyword evidence="4" id="KW-0472">Membrane</keyword>
<proteinExistence type="predicted"/>
<evidence type="ECO:0000256" key="1">
    <source>
        <dbReference type="ARBA" id="ARBA00004141"/>
    </source>
</evidence>
<dbReference type="GO" id="GO:0016020">
    <property type="term" value="C:membrane"/>
    <property type="evidence" value="ECO:0007669"/>
    <property type="project" value="UniProtKB-SubCell"/>
</dbReference>
<evidence type="ECO:0000313" key="6">
    <source>
        <dbReference type="EMBL" id="CAE2265905.1"/>
    </source>
</evidence>
<feature type="region of interest" description="Disordered" evidence="5">
    <location>
        <begin position="1"/>
        <end position="40"/>
    </location>
</feature>
<evidence type="ECO:0000256" key="3">
    <source>
        <dbReference type="ARBA" id="ARBA00022989"/>
    </source>
</evidence>
<organism evidence="6">
    <name type="scientific">Odontella aurita</name>
    <dbReference type="NCBI Taxonomy" id="265563"/>
    <lineage>
        <taxon>Eukaryota</taxon>
        <taxon>Sar</taxon>
        <taxon>Stramenopiles</taxon>
        <taxon>Ochrophyta</taxon>
        <taxon>Bacillariophyta</taxon>
        <taxon>Mediophyceae</taxon>
        <taxon>Biddulphiophycidae</taxon>
        <taxon>Eupodiscales</taxon>
        <taxon>Odontellaceae</taxon>
        <taxon>Odontella</taxon>
    </lineage>
</organism>
<dbReference type="AlphaFoldDB" id="A0A7S4N5H3"/>
<evidence type="ECO:0000256" key="2">
    <source>
        <dbReference type="ARBA" id="ARBA00022692"/>
    </source>
</evidence>
<reference evidence="6" key="1">
    <citation type="submission" date="2021-01" db="EMBL/GenBank/DDBJ databases">
        <authorList>
            <person name="Corre E."/>
            <person name="Pelletier E."/>
            <person name="Niang G."/>
            <person name="Scheremetjew M."/>
            <person name="Finn R."/>
            <person name="Kale V."/>
            <person name="Holt S."/>
            <person name="Cochrane G."/>
            <person name="Meng A."/>
            <person name="Brown T."/>
            <person name="Cohen L."/>
        </authorList>
    </citation>
    <scope>NUCLEOTIDE SEQUENCE</scope>
    <source>
        <strain evidence="6">Isolate 1302-5</strain>
    </source>
</reference>
<protein>
    <submittedName>
        <fullName evidence="6">Uncharacterized protein</fullName>
    </submittedName>
</protein>
<evidence type="ECO:0000256" key="5">
    <source>
        <dbReference type="SAM" id="MobiDB-lite"/>
    </source>
</evidence>
<sequence>MGRNRRKNPDTSANGGADARNSYSKHKPGGGGGVGGGRSGGGTNNSAVGSAFNPRLIFSQIVALQSFHYVAMGLLIQMNHALFATSVTIDRIFTARYLNLRSAAGWIDNSAVLVASVIGVCWRASGCYGEIIDGCFLQIYLFQLPKQNNPCVQAQSLGHGS</sequence>
<keyword evidence="3" id="KW-1133">Transmembrane helix</keyword>
<comment type="subcellular location">
    <subcellularLocation>
        <location evidence="1">Membrane</location>
        <topology evidence="1">Multi-pass membrane protein</topology>
    </subcellularLocation>
</comment>